<dbReference type="AlphaFoldDB" id="A0A835BAE5"/>
<dbReference type="PANTHER" id="PTHR11926">
    <property type="entry name" value="GLUCOSYL/GLUCURONOSYL TRANSFERASES"/>
    <property type="match status" value="1"/>
</dbReference>
<comment type="caution">
    <text evidence="2">The sequence shown here is derived from an EMBL/GenBank/DDBJ whole genome shotgun (WGS) entry which is preliminary data.</text>
</comment>
<accession>A0A835BAE5</accession>
<dbReference type="GO" id="GO:0080043">
    <property type="term" value="F:quercetin 3-O-glucosyltransferase activity"/>
    <property type="evidence" value="ECO:0007669"/>
    <property type="project" value="TreeGrafter"/>
</dbReference>
<dbReference type="SUPFAM" id="SSF53756">
    <property type="entry name" value="UDP-Glycosyltransferase/glycogen phosphorylase"/>
    <property type="match status" value="1"/>
</dbReference>
<comment type="similarity">
    <text evidence="1">Belongs to the UDP-glycosyltransferase family.</text>
</comment>
<organism evidence="2 3">
    <name type="scientific">Digitaria exilis</name>
    <dbReference type="NCBI Taxonomy" id="1010633"/>
    <lineage>
        <taxon>Eukaryota</taxon>
        <taxon>Viridiplantae</taxon>
        <taxon>Streptophyta</taxon>
        <taxon>Embryophyta</taxon>
        <taxon>Tracheophyta</taxon>
        <taxon>Spermatophyta</taxon>
        <taxon>Magnoliopsida</taxon>
        <taxon>Liliopsida</taxon>
        <taxon>Poales</taxon>
        <taxon>Poaceae</taxon>
        <taxon>PACMAD clade</taxon>
        <taxon>Panicoideae</taxon>
        <taxon>Panicodae</taxon>
        <taxon>Paniceae</taxon>
        <taxon>Anthephorinae</taxon>
        <taxon>Digitaria</taxon>
    </lineage>
</organism>
<dbReference type="Proteomes" id="UP000636709">
    <property type="component" value="Unassembled WGS sequence"/>
</dbReference>
<reference evidence="2" key="1">
    <citation type="submission" date="2020-07" db="EMBL/GenBank/DDBJ databases">
        <title>Genome sequence and genetic diversity analysis of an under-domesticated orphan crop, white fonio (Digitaria exilis).</title>
        <authorList>
            <person name="Bennetzen J.L."/>
            <person name="Chen S."/>
            <person name="Ma X."/>
            <person name="Wang X."/>
            <person name="Yssel A.E.J."/>
            <person name="Chaluvadi S.R."/>
            <person name="Johnson M."/>
            <person name="Gangashetty P."/>
            <person name="Hamidou F."/>
            <person name="Sanogo M.D."/>
            <person name="Zwaenepoel A."/>
            <person name="Wallace J."/>
            <person name="Van De Peer Y."/>
            <person name="Van Deynze A."/>
        </authorList>
    </citation>
    <scope>NUCLEOTIDE SEQUENCE</scope>
    <source>
        <tissue evidence="2">Leaves</tissue>
    </source>
</reference>
<protein>
    <submittedName>
        <fullName evidence="2">Uncharacterized protein</fullName>
    </submittedName>
</protein>
<dbReference type="OrthoDB" id="780888at2759"/>
<dbReference type="PANTHER" id="PTHR11926:SF1505">
    <property type="entry name" value="GLYCOSYLTRANSFERASE"/>
    <property type="match status" value="1"/>
</dbReference>
<dbReference type="EMBL" id="JACEFO010002054">
    <property type="protein sequence ID" value="KAF8687653.1"/>
    <property type="molecule type" value="Genomic_DNA"/>
</dbReference>
<proteinExistence type="inferred from homology"/>
<evidence type="ECO:0000256" key="1">
    <source>
        <dbReference type="ARBA" id="ARBA00009995"/>
    </source>
</evidence>
<name>A0A835BAE5_9POAL</name>
<keyword evidence="3" id="KW-1185">Reference proteome</keyword>
<evidence type="ECO:0000313" key="2">
    <source>
        <dbReference type="EMBL" id="KAF8687653.1"/>
    </source>
</evidence>
<sequence length="168" mass="17598">MRARHLLHRRLRPPAACSLPCLAPTTRPSTPRASCTSLSPTASTTVDAAAQARGAPVGGVHHLAGAQALPAARPAVPQWTDQPTVAWLVEERMGAGVRARVDGEGVVERGELRRCVEAVMGDGEVAATAVRAQSDRWRELAREAVAPGGTSERNLWAFASAAAVRGNA</sequence>
<evidence type="ECO:0000313" key="3">
    <source>
        <dbReference type="Proteomes" id="UP000636709"/>
    </source>
</evidence>
<dbReference type="GO" id="GO:0080044">
    <property type="term" value="F:quercetin 7-O-glucosyltransferase activity"/>
    <property type="evidence" value="ECO:0007669"/>
    <property type="project" value="TreeGrafter"/>
</dbReference>
<dbReference type="Gene3D" id="3.40.50.2000">
    <property type="entry name" value="Glycogen Phosphorylase B"/>
    <property type="match status" value="2"/>
</dbReference>
<gene>
    <name evidence="2" type="ORF">HU200_042570</name>
</gene>